<evidence type="ECO:0000256" key="5">
    <source>
        <dbReference type="ARBA" id="ARBA00022984"/>
    </source>
</evidence>
<organism evidence="10">
    <name type="scientific">uncultured Thermomicrobiales bacterium</name>
    <dbReference type="NCBI Taxonomy" id="1645740"/>
    <lineage>
        <taxon>Bacteria</taxon>
        <taxon>Pseudomonadati</taxon>
        <taxon>Thermomicrobiota</taxon>
        <taxon>Thermomicrobia</taxon>
        <taxon>Thermomicrobiales</taxon>
        <taxon>environmental samples</taxon>
    </lineage>
</organism>
<dbReference type="GO" id="GO:0005576">
    <property type="term" value="C:extracellular region"/>
    <property type="evidence" value="ECO:0007669"/>
    <property type="project" value="TreeGrafter"/>
</dbReference>
<dbReference type="SUPFAM" id="SSF141523">
    <property type="entry name" value="L,D-transpeptidase catalytic domain-like"/>
    <property type="match status" value="1"/>
</dbReference>
<dbReference type="UniPathway" id="UPA00219"/>
<dbReference type="EMBL" id="CADCWL010000038">
    <property type="protein sequence ID" value="CAA9552117.1"/>
    <property type="molecule type" value="Genomic_DNA"/>
</dbReference>
<dbReference type="GO" id="GO:0008360">
    <property type="term" value="P:regulation of cell shape"/>
    <property type="evidence" value="ECO:0007669"/>
    <property type="project" value="UniProtKB-UniRule"/>
</dbReference>
<dbReference type="AlphaFoldDB" id="A0A6J4UKS5"/>
<dbReference type="InterPro" id="IPR050979">
    <property type="entry name" value="LD-transpeptidase"/>
</dbReference>
<protein>
    <recommendedName>
        <fullName evidence="9">L,D-TPase catalytic domain-containing protein</fullName>
    </recommendedName>
</protein>
<sequence length="459" mass="48599">MGPRRGPTGKRFGRRASRPRVSPGGIGVALLIVLTLLLPLAAPARAQGDEPPIVPIGDGTDAAVDREPIDPALPDPALPIGEEDELPGMLPAESAPPPSGASGTALLADWAPPETVYVPETGHSVDGVFLDLWRGWGGANGFGYPITPEMEEDGRIVQYYGYARLEYWPEDSSGNVVRFGDLGEEMRPLLLRRGLPGDGGPAAEIAAAVRAWMPLSAEPVAPDDAAYRFFPETGHGVGGELLAFWEATGAETFLGSPLSEAYEVGDVTFQVFQRGKVAQEAGGSPYLLPAGELVAARRGLDTAPVAQGDLPVYSEELFVPPAPTPSARPSAPELDPNAERWIEVSIGGQYMTAYQGDVAVWEGLISTGKEGFDTPLGSYNVLSKLESQTMAGVIGGESYNVPDVPSVMYFTDRGHAIHGTYWHNNFGAPMSHGCVNLPMDAAAWLYGWAGLGTRVEVVP</sequence>
<dbReference type="PANTHER" id="PTHR30582:SF2">
    <property type="entry name" value="L,D-TRANSPEPTIDASE YCIB-RELATED"/>
    <property type="match status" value="1"/>
</dbReference>
<keyword evidence="6 7" id="KW-0961">Cell wall biogenesis/degradation</keyword>
<evidence type="ECO:0000256" key="4">
    <source>
        <dbReference type="ARBA" id="ARBA00022960"/>
    </source>
</evidence>
<evidence type="ECO:0000256" key="7">
    <source>
        <dbReference type="PROSITE-ProRule" id="PRU01373"/>
    </source>
</evidence>
<dbReference type="InterPro" id="IPR038063">
    <property type="entry name" value="Transpep_catalytic_dom"/>
</dbReference>
<evidence type="ECO:0000256" key="8">
    <source>
        <dbReference type="SAM" id="MobiDB-lite"/>
    </source>
</evidence>
<keyword evidence="4 7" id="KW-0133">Cell shape</keyword>
<evidence type="ECO:0000256" key="6">
    <source>
        <dbReference type="ARBA" id="ARBA00023316"/>
    </source>
</evidence>
<dbReference type="CDD" id="cd16913">
    <property type="entry name" value="YkuD_like"/>
    <property type="match status" value="1"/>
</dbReference>
<keyword evidence="3" id="KW-0808">Transferase</keyword>
<comment type="pathway">
    <text evidence="1 7">Cell wall biogenesis; peptidoglycan biosynthesis.</text>
</comment>
<dbReference type="PANTHER" id="PTHR30582">
    <property type="entry name" value="L,D-TRANSPEPTIDASE"/>
    <property type="match status" value="1"/>
</dbReference>
<dbReference type="Gene3D" id="2.40.440.10">
    <property type="entry name" value="L,D-transpeptidase catalytic domain-like"/>
    <property type="match status" value="1"/>
</dbReference>
<dbReference type="GO" id="GO:0071555">
    <property type="term" value="P:cell wall organization"/>
    <property type="evidence" value="ECO:0007669"/>
    <property type="project" value="UniProtKB-UniRule"/>
</dbReference>
<evidence type="ECO:0000256" key="2">
    <source>
        <dbReference type="ARBA" id="ARBA00005992"/>
    </source>
</evidence>
<gene>
    <name evidence="10" type="ORF">AVDCRST_MAG19-906</name>
</gene>
<reference evidence="10" key="1">
    <citation type="submission" date="2020-02" db="EMBL/GenBank/DDBJ databases">
        <authorList>
            <person name="Meier V. D."/>
        </authorList>
    </citation>
    <scope>NUCLEOTIDE SEQUENCE</scope>
    <source>
        <strain evidence="10">AVDCRST_MAG19</strain>
    </source>
</reference>
<accession>A0A6J4UKS5</accession>
<keyword evidence="5 7" id="KW-0573">Peptidoglycan synthesis</keyword>
<dbReference type="Pfam" id="PF03734">
    <property type="entry name" value="YkuD"/>
    <property type="match status" value="1"/>
</dbReference>
<evidence type="ECO:0000259" key="9">
    <source>
        <dbReference type="PROSITE" id="PS52029"/>
    </source>
</evidence>
<feature type="active site" description="Nucleophile" evidence="7">
    <location>
        <position position="434"/>
    </location>
</feature>
<dbReference type="GO" id="GO:0071972">
    <property type="term" value="F:peptidoglycan L,D-transpeptidase activity"/>
    <property type="evidence" value="ECO:0007669"/>
    <property type="project" value="TreeGrafter"/>
</dbReference>
<evidence type="ECO:0000256" key="1">
    <source>
        <dbReference type="ARBA" id="ARBA00004752"/>
    </source>
</evidence>
<feature type="region of interest" description="Disordered" evidence="8">
    <location>
        <begin position="47"/>
        <end position="106"/>
    </location>
</feature>
<feature type="active site" description="Proton donor/acceptor" evidence="7">
    <location>
        <position position="418"/>
    </location>
</feature>
<dbReference type="InterPro" id="IPR005490">
    <property type="entry name" value="LD_TPept_cat_dom"/>
</dbReference>
<comment type="similarity">
    <text evidence="2">Belongs to the YkuD family.</text>
</comment>
<name>A0A6J4UKS5_9BACT</name>
<proteinExistence type="inferred from homology"/>
<feature type="domain" description="L,D-TPase catalytic" evidence="9">
    <location>
        <begin position="340"/>
        <end position="458"/>
    </location>
</feature>
<evidence type="ECO:0000256" key="3">
    <source>
        <dbReference type="ARBA" id="ARBA00022679"/>
    </source>
</evidence>
<evidence type="ECO:0000313" key="10">
    <source>
        <dbReference type="EMBL" id="CAA9552117.1"/>
    </source>
</evidence>
<dbReference type="GO" id="GO:0018104">
    <property type="term" value="P:peptidoglycan-protein cross-linking"/>
    <property type="evidence" value="ECO:0007669"/>
    <property type="project" value="TreeGrafter"/>
</dbReference>
<dbReference type="PROSITE" id="PS52029">
    <property type="entry name" value="LD_TPASE"/>
    <property type="match status" value="1"/>
</dbReference>
<dbReference type="GO" id="GO:0016740">
    <property type="term" value="F:transferase activity"/>
    <property type="evidence" value="ECO:0007669"/>
    <property type="project" value="UniProtKB-KW"/>
</dbReference>